<evidence type="ECO:0000313" key="2">
    <source>
        <dbReference type="EMBL" id="QDU90527.1"/>
    </source>
</evidence>
<proteinExistence type="predicted"/>
<protein>
    <recommendedName>
        <fullName evidence="4">PQQ enzyme repeat protein</fullName>
    </recommendedName>
</protein>
<evidence type="ECO:0008006" key="4">
    <source>
        <dbReference type="Google" id="ProtNLM"/>
    </source>
</evidence>
<sequence precursor="true">MQPMLFAPILAALIGAAVAQQPETGQSPLAKDAARHEATIREVKTWLERMEFIPPPEEPLLKSVRSIQKGWSVTLTPQGDVWFSDVKVRLSNEKGEEFQFTGGWFSSFGCWKGRLYLAVYSPDSAGCEVVSYDIASGAEVWRRQLQQAAPGGYSGYSNRVTMWTPTRRFEHPVITVIGTESYCDYVEVLDAITGVSLGQRNFRVGFGSR</sequence>
<dbReference type="AlphaFoldDB" id="A0A518DGC4"/>
<name>A0A518DGC4_9BACT</name>
<organism evidence="2 3">
    <name type="scientific">Pirellulimonas nuda</name>
    <dbReference type="NCBI Taxonomy" id="2528009"/>
    <lineage>
        <taxon>Bacteria</taxon>
        <taxon>Pseudomonadati</taxon>
        <taxon>Planctomycetota</taxon>
        <taxon>Planctomycetia</taxon>
        <taxon>Pirellulales</taxon>
        <taxon>Lacipirellulaceae</taxon>
        <taxon>Pirellulimonas</taxon>
    </lineage>
</organism>
<dbReference type="KEGG" id="pnd:Pla175_39330"/>
<reference evidence="2 3" key="1">
    <citation type="submission" date="2019-02" db="EMBL/GenBank/DDBJ databases">
        <title>Deep-cultivation of Planctomycetes and their phenomic and genomic characterization uncovers novel biology.</title>
        <authorList>
            <person name="Wiegand S."/>
            <person name="Jogler M."/>
            <person name="Boedeker C."/>
            <person name="Pinto D."/>
            <person name="Vollmers J."/>
            <person name="Rivas-Marin E."/>
            <person name="Kohn T."/>
            <person name="Peeters S.H."/>
            <person name="Heuer A."/>
            <person name="Rast P."/>
            <person name="Oberbeckmann S."/>
            <person name="Bunk B."/>
            <person name="Jeske O."/>
            <person name="Meyerdierks A."/>
            <person name="Storesund J.E."/>
            <person name="Kallscheuer N."/>
            <person name="Luecker S."/>
            <person name="Lage O.M."/>
            <person name="Pohl T."/>
            <person name="Merkel B.J."/>
            <person name="Hornburger P."/>
            <person name="Mueller R.-W."/>
            <person name="Bruemmer F."/>
            <person name="Labrenz M."/>
            <person name="Spormann A.M."/>
            <person name="Op den Camp H."/>
            <person name="Overmann J."/>
            <person name="Amann R."/>
            <person name="Jetten M.S.M."/>
            <person name="Mascher T."/>
            <person name="Medema M.H."/>
            <person name="Devos D.P."/>
            <person name="Kaster A.-K."/>
            <person name="Ovreas L."/>
            <person name="Rohde M."/>
            <person name="Galperin M.Y."/>
            <person name="Jogler C."/>
        </authorList>
    </citation>
    <scope>NUCLEOTIDE SEQUENCE [LARGE SCALE GENOMIC DNA]</scope>
    <source>
        <strain evidence="2 3">Pla175</strain>
    </source>
</reference>
<feature type="chain" id="PRO_5021741259" description="PQQ enzyme repeat protein" evidence="1">
    <location>
        <begin position="20"/>
        <end position="209"/>
    </location>
</feature>
<dbReference type="Proteomes" id="UP000317429">
    <property type="component" value="Chromosome"/>
</dbReference>
<keyword evidence="3" id="KW-1185">Reference proteome</keyword>
<keyword evidence="1" id="KW-0732">Signal</keyword>
<evidence type="ECO:0000313" key="3">
    <source>
        <dbReference type="Proteomes" id="UP000317429"/>
    </source>
</evidence>
<gene>
    <name evidence="2" type="ORF">Pla175_39330</name>
</gene>
<dbReference type="EMBL" id="CP036291">
    <property type="protein sequence ID" value="QDU90527.1"/>
    <property type="molecule type" value="Genomic_DNA"/>
</dbReference>
<feature type="signal peptide" evidence="1">
    <location>
        <begin position="1"/>
        <end position="19"/>
    </location>
</feature>
<evidence type="ECO:0000256" key="1">
    <source>
        <dbReference type="SAM" id="SignalP"/>
    </source>
</evidence>
<accession>A0A518DGC4</accession>